<comment type="caution">
    <text evidence="5">The sequence shown here is derived from an EMBL/GenBank/DDBJ whole genome shotgun (WGS) entry which is preliminary data.</text>
</comment>
<dbReference type="RefSeq" id="WP_042577793.1">
    <property type="nucleotide sequence ID" value="NZ_JXQQ01000010.1"/>
</dbReference>
<evidence type="ECO:0000256" key="2">
    <source>
        <dbReference type="ARBA" id="ARBA00023125"/>
    </source>
</evidence>
<name>A0A0D0LAV3_VARPD</name>
<dbReference type="SUPFAM" id="SSF52317">
    <property type="entry name" value="Class I glutamine amidotransferase-like"/>
    <property type="match status" value="1"/>
</dbReference>
<dbReference type="OrthoDB" id="8853091at2"/>
<evidence type="ECO:0000256" key="3">
    <source>
        <dbReference type="ARBA" id="ARBA00023163"/>
    </source>
</evidence>
<dbReference type="InterPro" id="IPR050204">
    <property type="entry name" value="AraC_XylS_family_regulators"/>
</dbReference>
<dbReference type="Pfam" id="PF12833">
    <property type="entry name" value="HTH_18"/>
    <property type="match status" value="1"/>
</dbReference>
<dbReference type="PROSITE" id="PS01124">
    <property type="entry name" value="HTH_ARAC_FAMILY_2"/>
    <property type="match status" value="1"/>
</dbReference>
<reference evidence="5 6" key="1">
    <citation type="submission" date="2014-12" db="EMBL/GenBank/DDBJ databases">
        <title>16Stimator: statistical estimation of ribosomal gene copy numbers from draft genome assemblies.</title>
        <authorList>
            <person name="Perisin M.A."/>
            <person name="Vetter M."/>
            <person name="Gilbert J.A."/>
            <person name="Bergelson J."/>
        </authorList>
    </citation>
    <scope>NUCLEOTIDE SEQUENCE [LARGE SCALE GENOMIC DNA]</scope>
    <source>
        <strain evidence="5 6">MEDvA23</strain>
    </source>
</reference>
<dbReference type="PANTHER" id="PTHR46796:SF6">
    <property type="entry name" value="ARAC SUBFAMILY"/>
    <property type="match status" value="1"/>
</dbReference>
<dbReference type="InterPro" id="IPR009057">
    <property type="entry name" value="Homeodomain-like_sf"/>
</dbReference>
<gene>
    <name evidence="5" type="ORF">RT97_05765</name>
</gene>
<evidence type="ECO:0000259" key="4">
    <source>
        <dbReference type="PROSITE" id="PS01124"/>
    </source>
</evidence>
<sequence length="325" mass="36589">MHKVWLLLFPGFLLVDVVDMRAVFEAAARTLRRRRDNLAGYNLRLTSAAGGPVLSSSGVALSTSALPRQLVGRTASLVISGDPTPVTGPSSVPRLREWLRDNGRQLRRCALMGTKAWMPLLQDTKAARRRPLAAPVAPGRRMKGRDRVVGRIGTRAWRIAEPGQGRDLALSWIEEDRGTEFARRLSSHPPGPCPHRHGVPRHRQVPTNLPAPDARVDALHQWIANHLHEKLSVARLAQEVHMSIRSFVRFYERATGLSPGRGVQQIRLDTARRLIETSTRPFKAIAAQCGYGSQEVMRRAFVRDLRMTPREYRTRHMMMKSVRRA</sequence>
<evidence type="ECO:0000313" key="5">
    <source>
        <dbReference type="EMBL" id="KIQ35372.1"/>
    </source>
</evidence>
<dbReference type="Gene3D" id="1.10.10.60">
    <property type="entry name" value="Homeodomain-like"/>
    <property type="match status" value="1"/>
</dbReference>
<dbReference type="SMART" id="SM00342">
    <property type="entry name" value="HTH_ARAC"/>
    <property type="match status" value="1"/>
</dbReference>
<dbReference type="PANTHER" id="PTHR46796">
    <property type="entry name" value="HTH-TYPE TRANSCRIPTIONAL ACTIVATOR RHAS-RELATED"/>
    <property type="match status" value="1"/>
</dbReference>
<dbReference type="GO" id="GO:0003700">
    <property type="term" value="F:DNA-binding transcription factor activity"/>
    <property type="evidence" value="ECO:0007669"/>
    <property type="project" value="InterPro"/>
</dbReference>
<dbReference type="InterPro" id="IPR029062">
    <property type="entry name" value="Class_I_gatase-like"/>
</dbReference>
<organism evidence="5 6">
    <name type="scientific">Variovorax paradoxus</name>
    <dbReference type="NCBI Taxonomy" id="34073"/>
    <lineage>
        <taxon>Bacteria</taxon>
        <taxon>Pseudomonadati</taxon>
        <taxon>Pseudomonadota</taxon>
        <taxon>Betaproteobacteria</taxon>
        <taxon>Burkholderiales</taxon>
        <taxon>Comamonadaceae</taxon>
        <taxon>Variovorax</taxon>
    </lineage>
</organism>
<keyword evidence="2" id="KW-0238">DNA-binding</keyword>
<feature type="domain" description="HTH araC/xylS-type" evidence="4">
    <location>
        <begin position="217"/>
        <end position="315"/>
    </location>
</feature>
<keyword evidence="3" id="KW-0804">Transcription</keyword>
<proteinExistence type="predicted"/>
<dbReference type="Gene3D" id="3.40.50.880">
    <property type="match status" value="1"/>
</dbReference>
<evidence type="ECO:0000313" key="6">
    <source>
        <dbReference type="Proteomes" id="UP000032067"/>
    </source>
</evidence>
<evidence type="ECO:0000256" key="1">
    <source>
        <dbReference type="ARBA" id="ARBA00023015"/>
    </source>
</evidence>
<protein>
    <submittedName>
        <fullName evidence="5">AraC family transcriptional regulator</fullName>
    </submittedName>
</protein>
<keyword evidence="1" id="KW-0805">Transcription regulation</keyword>
<accession>A0A0D0LAV3</accession>
<dbReference type="SUPFAM" id="SSF46689">
    <property type="entry name" value="Homeodomain-like"/>
    <property type="match status" value="2"/>
</dbReference>
<dbReference type="GO" id="GO:0043565">
    <property type="term" value="F:sequence-specific DNA binding"/>
    <property type="evidence" value="ECO:0007669"/>
    <property type="project" value="InterPro"/>
</dbReference>
<dbReference type="InterPro" id="IPR018060">
    <property type="entry name" value="HTH_AraC"/>
</dbReference>
<dbReference type="EMBL" id="JXQQ01000010">
    <property type="protein sequence ID" value="KIQ35372.1"/>
    <property type="molecule type" value="Genomic_DNA"/>
</dbReference>
<dbReference type="Proteomes" id="UP000032067">
    <property type="component" value="Unassembled WGS sequence"/>
</dbReference>
<dbReference type="AlphaFoldDB" id="A0A0D0LAV3"/>